<sequence length="226" mass="24570">MNEYIQHRKRTDVPTKNIATIIGKQPGDNIWILIEGTFINEVGELLKPEDTNYIWLSSIYSHSTIAALHSRCEVATPLTPMALEPLILKLFPLLEHNAFSAILMLDAGAMSWHYLTILENNKNCPVAVAYGPSGTGKTTGLFAALSIIGAHEPNFYSRGTKESYISILSKQTVPIGLDDPQSSKNVSELLIDLFGGAMSKGITRGVQQPIGTVIASANFTPTDSAR</sequence>
<accession>A0A6S7FP42</accession>
<protein>
    <submittedName>
        <fullName evidence="1">Uncharacterized protein</fullName>
    </submittedName>
</protein>
<reference evidence="1" key="1">
    <citation type="submission" date="2020-04" db="EMBL/GenBank/DDBJ databases">
        <authorList>
            <person name="Alioto T."/>
            <person name="Alioto T."/>
            <person name="Gomez Garrido J."/>
        </authorList>
    </citation>
    <scope>NUCLEOTIDE SEQUENCE</scope>
    <source>
        <strain evidence="1">A484AB</strain>
    </source>
</reference>
<name>A0A6S7FP42_PARCT</name>
<evidence type="ECO:0000313" key="2">
    <source>
        <dbReference type="Proteomes" id="UP001152795"/>
    </source>
</evidence>
<organism evidence="1 2">
    <name type="scientific">Paramuricea clavata</name>
    <name type="common">Red gorgonian</name>
    <name type="synonym">Violescent sea-whip</name>
    <dbReference type="NCBI Taxonomy" id="317549"/>
    <lineage>
        <taxon>Eukaryota</taxon>
        <taxon>Metazoa</taxon>
        <taxon>Cnidaria</taxon>
        <taxon>Anthozoa</taxon>
        <taxon>Octocorallia</taxon>
        <taxon>Malacalcyonacea</taxon>
        <taxon>Plexauridae</taxon>
        <taxon>Paramuricea</taxon>
    </lineage>
</organism>
<keyword evidence="2" id="KW-1185">Reference proteome</keyword>
<gene>
    <name evidence="1" type="ORF">PACLA_8A004203</name>
</gene>
<dbReference type="Proteomes" id="UP001152795">
    <property type="component" value="Unassembled WGS sequence"/>
</dbReference>
<dbReference type="EMBL" id="CACRXK020000058">
    <property type="protein sequence ID" value="CAB3977626.1"/>
    <property type="molecule type" value="Genomic_DNA"/>
</dbReference>
<evidence type="ECO:0000313" key="1">
    <source>
        <dbReference type="EMBL" id="CAB3977626.1"/>
    </source>
</evidence>
<comment type="caution">
    <text evidence="1">The sequence shown here is derived from an EMBL/GenBank/DDBJ whole genome shotgun (WGS) entry which is preliminary data.</text>
</comment>
<dbReference type="AlphaFoldDB" id="A0A6S7FP42"/>
<proteinExistence type="predicted"/>
<dbReference type="OrthoDB" id="10050418at2759"/>